<accession>A0ABT1HLI5</accession>
<evidence type="ECO:0000313" key="5">
    <source>
        <dbReference type="Proteomes" id="UP001205311"/>
    </source>
</evidence>
<sequence length="612" mass="66885">MIVGLNYSAMHDSSVCVLDDAGRVVHAVSEERFSRVKQDGRFPRGALSRIALDEVEAIGVPYSREEPPPVASAEVFRDVLLARSEPLATNPCPEQWLRNLESLGRPLLFFDHHEMHAYAAFVLSGLSEALCVTSDYGAYCCPVSTGVFHVSANRVQRLAAAGHHELEPLAAMYTDVTALLGFTPTKHEGKVTGLAAHGIPADEVRDALWKIHEDVRRDRYRLYDWVGVLDEDVPPFLEPNRHLVAEYRARLPYGDADLARAAQDLLEEKMGRVLEWVAETYGTDLPLLLSGGLFANVRLNLHAARIGFRSLFVCPPMGDEGLAVGAARAAYEQVVGPVAPGGGRPLSMALGPTPGPVERVLRDLGVRYRRESPSVVRDTVVATLAAGGTVALVRGAQEFGPRALGRRSILASAQDPEINDRLNQKLRRTEFMPFAPLLRDVRFDEVFDLSDVRGDVSPCLPFMTICLPVRREVAARIPAVVHVDGTARPQVVREEDDPELYALLAAYEETTGAPALINTSFNIHDEPLVSDTTDAVSAFLVAELDLLVVEDCLVPLEHNREAAALVRATERAALAVGKARHRALNESFGRQIVDGPGRFDPHFVALENGEAP</sequence>
<dbReference type="Proteomes" id="UP001205311">
    <property type="component" value="Unassembled WGS sequence"/>
</dbReference>
<proteinExistence type="inferred from homology"/>
<evidence type="ECO:0000313" key="4">
    <source>
        <dbReference type="EMBL" id="MCP2256392.1"/>
    </source>
</evidence>
<feature type="domain" description="Carbamoyltransferase C-terminal" evidence="3">
    <location>
        <begin position="383"/>
        <end position="554"/>
    </location>
</feature>
<dbReference type="Gene3D" id="3.30.420.40">
    <property type="match status" value="2"/>
</dbReference>
<name>A0ABT1HLI5_STRSD</name>
<dbReference type="Pfam" id="PF16861">
    <property type="entry name" value="Carbam_trans_C"/>
    <property type="match status" value="1"/>
</dbReference>
<dbReference type="InterPro" id="IPR038152">
    <property type="entry name" value="Carbam_trans_C_sf"/>
</dbReference>
<evidence type="ECO:0000259" key="2">
    <source>
        <dbReference type="Pfam" id="PF02543"/>
    </source>
</evidence>
<reference evidence="4 5" key="1">
    <citation type="submission" date="2022-06" db="EMBL/GenBank/DDBJ databases">
        <title>Genomic Encyclopedia of Archaeal and Bacterial Type Strains, Phase II (KMG-II): from individual species to whole genera.</title>
        <authorList>
            <person name="Goeker M."/>
        </authorList>
    </citation>
    <scope>NUCLEOTIDE SEQUENCE [LARGE SCALE GENOMIC DNA]</scope>
    <source>
        <strain evidence="4 5">DSM 40477</strain>
    </source>
</reference>
<comment type="caution">
    <text evidence="4">The sequence shown here is derived from an EMBL/GenBank/DDBJ whole genome shotgun (WGS) entry which is preliminary data.</text>
</comment>
<dbReference type="SUPFAM" id="SSF53067">
    <property type="entry name" value="Actin-like ATPase domain"/>
    <property type="match status" value="1"/>
</dbReference>
<keyword evidence="5" id="KW-1185">Reference proteome</keyword>
<protein>
    <submittedName>
        <fullName evidence="4">Carbamoyltransferase</fullName>
    </submittedName>
</protein>
<gene>
    <name evidence="4" type="ORF">LX15_000075</name>
</gene>
<comment type="similarity">
    <text evidence="1">Belongs to the NodU/CmcH family.</text>
</comment>
<dbReference type="CDD" id="cd24100">
    <property type="entry name" value="ASKHA_NBD_MJ1051-like_N"/>
    <property type="match status" value="1"/>
</dbReference>
<dbReference type="RefSeq" id="WP_253667395.1">
    <property type="nucleotide sequence ID" value="NZ_JAMTCP010000001.1"/>
</dbReference>
<dbReference type="InterPro" id="IPR003696">
    <property type="entry name" value="Carbtransf_dom"/>
</dbReference>
<dbReference type="Pfam" id="PF02543">
    <property type="entry name" value="Carbam_trans_N"/>
    <property type="match status" value="1"/>
</dbReference>
<dbReference type="InterPro" id="IPR031730">
    <property type="entry name" value="Carbam_trans_C"/>
</dbReference>
<dbReference type="Gene3D" id="3.90.870.20">
    <property type="entry name" value="Carbamoyltransferase, C-terminal domain"/>
    <property type="match status" value="1"/>
</dbReference>
<feature type="domain" description="Carbamoyltransferase" evidence="2">
    <location>
        <begin position="105"/>
        <end position="327"/>
    </location>
</feature>
<dbReference type="PANTHER" id="PTHR34847">
    <property type="entry name" value="NODULATION PROTEIN U"/>
    <property type="match status" value="1"/>
</dbReference>
<dbReference type="InterPro" id="IPR051338">
    <property type="entry name" value="NodU/CmcH_Carbamoyltrnsfr"/>
</dbReference>
<dbReference type="PANTHER" id="PTHR34847:SF1">
    <property type="entry name" value="NODULATION PROTEIN U"/>
    <property type="match status" value="1"/>
</dbReference>
<dbReference type="EMBL" id="JAMTCP010000001">
    <property type="protein sequence ID" value="MCP2256392.1"/>
    <property type="molecule type" value="Genomic_DNA"/>
</dbReference>
<dbReference type="InterPro" id="IPR043129">
    <property type="entry name" value="ATPase_NBD"/>
</dbReference>
<organism evidence="4 5">
    <name type="scientific">Streptoalloteichus tenebrarius (strain ATCC 17920 / DSM 40477 / JCM 4838 / CBS 697.72 / NBRC 16177 / NCIMB 11028 / NRRL B-12390 / A12253. 1 / ISP 5477)</name>
    <name type="common">Streptomyces tenebrarius</name>
    <dbReference type="NCBI Taxonomy" id="1933"/>
    <lineage>
        <taxon>Bacteria</taxon>
        <taxon>Bacillati</taxon>
        <taxon>Actinomycetota</taxon>
        <taxon>Actinomycetes</taxon>
        <taxon>Pseudonocardiales</taxon>
        <taxon>Pseudonocardiaceae</taxon>
        <taxon>Streptoalloteichus</taxon>
    </lineage>
</organism>
<evidence type="ECO:0000259" key="3">
    <source>
        <dbReference type="Pfam" id="PF16861"/>
    </source>
</evidence>
<evidence type="ECO:0000256" key="1">
    <source>
        <dbReference type="ARBA" id="ARBA00006129"/>
    </source>
</evidence>